<evidence type="ECO:0000256" key="1">
    <source>
        <dbReference type="SAM" id="SignalP"/>
    </source>
</evidence>
<dbReference type="AlphaFoldDB" id="A0A545UP11"/>
<name>A0A545UP11_9HYPO</name>
<feature type="chain" id="PRO_5021732525" evidence="1">
    <location>
        <begin position="18"/>
        <end position="124"/>
    </location>
</feature>
<dbReference type="OrthoDB" id="5151994at2759"/>
<keyword evidence="1" id="KW-0732">Signal</keyword>
<dbReference type="EMBL" id="SPUK01000020">
    <property type="protein sequence ID" value="TQV91179.1"/>
    <property type="molecule type" value="Genomic_DNA"/>
</dbReference>
<comment type="caution">
    <text evidence="2">The sequence shown here is derived from an EMBL/GenBank/DDBJ whole genome shotgun (WGS) entry which is preliminary data.</text>
</comment>
<organism evidence="2 3">
    <name type="scientific">Cordyceps javanica</name>
    <dbReference type="NCBI Taxonomy" id="43265"/>
    <lineage>
        <taxon>Eukaryota</taxon>
        <taxon>Fungi</taxon>
        <taxon>Dikarya</taxon>
        <taxon>Ascomycota</taxon>
        <taxon>Pezizomycotina</taxon>
        <taxon>Sordariomycetes</taxon>
        <taxon>Hypocreomycetidae</taxon>
        <taxon>Hypocreales</taxon>
        <taxon>Cordycipitaceae</taxon>
        <taxon>Cordyceps</taxon>
    </lineage>
</organism>
<keyword evidence="3" id="KW-1185">Reference proteome</keyword>
<dbReference type="Gene3D" id="2.60.20.10">
    <property type="entry name" value="Crystallins"/>
    <property type="match status" value="1"/>
</dbReference>
<evidence type="ECO:0000313" key="3">
    <source>
        <dbReference type="Proteomes" id="UP000315783"/>
    </source>
</evidence>
<sequence length="124" mass="13498">MQLLNLLFLAVASAASAETVAAENASDAQAATTGVVFYEHIHFRGFSYEIPSTGRCWPLPENLRQEVSSVRFRSGGVSCALYKNNFCFPPVLYAGLRESVSDLHILGIGDEVGSVYCGLYQDDE</sequence>
<gene>
    <name evidence="2" type="ORF">IF1G_10060</name>
</gene>
<accession>A0A545UP11</accession>
<feature type="signal peptide" evidence="1">
    <location>
        <begin position="1"/>
        <end position="17"/>
    </location>
</feature>
<proteinExistence type="predicted"/>
<evidence type="ECO:0000313" key="2">
    <source>
        <dbReference type="EMBL" id="TQV91179.1"/>
    </source>
</evidence>
<protein>
    <submittedName>
        <fullName evidence="2">Uncharacterized protein</fullName>
    </submittedName>
</protein>
<reference evidence="2 3" key="1">
    <citation type="journal article" date="2019" name="Appl. Microbiol. Biotechnol.">
        <title>Genome sequence of Isaria javanica and comparative genome analysis insights into family S53 peptidase evolution in fungal entomopathogens.</title>
        <authorList>
            <person name="Lin R."/>
            <person name="Zhang X."/>
            <person name="Xin B."/>
            <person name="Zou M."/>
            <person name="Gao Y."/>
            <person name="Qin F."/>
            <person name="Hu Q."/>
            <person name="Xie B."/>
            <person name="Cheng X."/>
        </authorList>
    </citation>
    <scope>NUCLEOTIDE SEQUENCE [LARGE SCALE GENOMIC DNA]</scope>
    <source>
        <strain evidence="2 3">IJ1G</strain>
    </source>
</reference>
<dbReference type="Proteomes" id="UP000315783">
    <property type="component" value="Unassembled WGS sequence"/>
</dbReference>